<protein>
    <submittedName>
        <fullName evidence="1">Uncharacterized protein</fullName>
    </submittedName>
</protein>
<keyword evidence="2" id="KW-1185">Reference proteome</keyword>
<evidence type="ECO:0000313" key="1">
    <source>
        <dbReference type="EMBL" id="MBB1487128.1"/>
    </source>
</evidence>
<name>A0A839IQ91_9GAMM</name>
<dbReference type="AlphaFoldDB" id="A0A839IQ91"/>
<organism evidence="1 2">
    <name type="scientific">Oceanospirillum sediminis</name>
    <dbReference type="NCBI Taxonomy" id="2760088"/>
    <lineage>
        <taxon>Bacteria</taxon>
        <taxon>Pseudomonadati</taxon>
        <taxon>Pseudomonadota</taxon>
        <taxon>Gammaproteobacteria</taxon>
        <taxon>Oceanospirillales</taxon>
        <taxon>Oceanospirillaceae</taxon>
        <taxon>Oceanospirillum</taxon>
    </lineage>
</organism>
<dbReference type="RefSeq" id="WP_182808913.1">
    <property type="nucleotide sequence ID" value="NZ_JACJFM010000012.1"/>
</dbReference>
<sequence length="61" mass="7402">MNDIWWEKTPAEQNKALSDTARLLYIRKHIFRACDRETQADNPEEKDKIRLWIDAWSSLRK</sequence>
<proteinExistence type="predicted"/>
<accession>A0A839IQ91</accession>
<gene>
    <name evidence="1" type="ORF">H4O21_10945</name>
</gene>
<reference evidence="1 2" key="1">
    <citation type="submission" date="2020-08" db="EMBL/GenBank/DDBJ databases">
        <title>Oceanospirillum sp. nov. isolated from marine sediment.</title>
        <authorList>
            <person name="Ji X."/>
        </authorList>
    </citation>
    <scope>NUCLEOTIDE SEQUENCE [LARGE SCALE GENOMIC DNA]</scope>
    <source>
        <strain evidence="1 2">D5</strain>
    </source>
</reference>
<evidence type="ECO:0000313" key="2">
    <source>
        <dbReference type="Proteomes" id="UP000565262"/>
    </source>
</evidence>
<dbReference type="EMBL" id="JACJFM010000012">
    <property type="protein sequence ID" value="MBB1487128.1"/>
    <property type="molecule type" value="Genomic_DNA"/>
</dbReference>
<comment type="caution">
    <text evidence="1">The sequence shown here is derived from an EMBL/GenBank/DDBJ whole genome shotgun (WGS) entry which is preliminary data.</text>
</comment>
<dbReference type="Proteomes" id="UP000565262">
    <property type="component" value="Unassembled WGS sequence"/>
</dbReference>